<accession>A0A0C5WPH5</accession>
<dbReference type="Proteomes" id="UP000032229">
    <property type="component" value="Chromosome"/>
</dbReference>
<dbReference type="InterPro" id="IPR012338">
    <property type="entry name" value="Beta-lactam/transpept-like"/>
</dbReference>
<gene>
    <name evidence="2" type="ORF">AW14_05905</name>
</gene>
<protein>
    <recommendedName>
        <fullName evidence="1">Beta-lactamase-related domain-containing protein</fullName>
    </recommendedName>
</protein>
<evidence type="ECO:0000313" key="2">
    <source>
        <dbReference type="EMBL" id="AJR04805.1"/>
    </source>
</evidence>
<reference evidence="2 3" key="1">
    <citation type="submission" date="2014-02" db="EMBL/GenBank/DDBJ databases">
        <authorList>
            <person name="Young C.-C."/>
            <person name="Hameed A."/>
            <person name="Huang H.-C."/>
            <person name="Shahina M."/>
        </authorList>
    </citation>
    <scope>NUCLEOTIDE SEQUENCE [LARGE SCALE GENOMIC DNA]</scope>
    <source>
        <strain evidence="2 3">CC-SAMT-1</strain>
    </source>
</reference>
<dbReference type="HOGENOM" id="CLU_020027_0_1_10"/>
<evidence type="ECO:0000313" key="3">
    <source>
        <dbReference type="Proteomes" id="UP000032229"/>
    </source>
</evidence>
<dbReference type="PANTHER" id="PTHR46825">
    <property type="entry name" value="D-ALANYL-D-ALANINE-CARBOXYPEPTIDASE/ENDOPEPTIDASE AMPH"/>
    <property type="match status" value="1"/>
</dbReference>
<dbReference type="AlphaFoldDB" id="A0A0C5WPH5"/>
<feature type="domain" description="Beta-lactamase-related" evidence="1">
    <location>
        <begin position="100"/>
        <end position="360"/>
    </location>
</feature>
<dbReference type="PANTHER" id="PTHR46825:SF9">
    <property type="entry name" value="BETA-LACTAMASE-RELATED DOMAIN-CONTAINING PROTEIN"/>
    <property type="match status" value="1"/>
</dbReference>
<dbReference type="KEGG" id="sze:AW14_05905"/>
<dbReference type="EMBL" id="CP007202">
    <property type="protein sequence ID" value="AJR04805.1"/>
    <property type="molecule type" value="Genomic_DNA"/>
</dbReference>
<proteinExistence type="predicted"/>
<keyword evidence="3" id="KW-1185">Reference proteome</keyword>
<evidence type="ECO:0000259" key="1">
    <source>
        <dbReference type="Pfam" id="PF00144"/>
    </source>
</evidence>
<dbReference type="Pfam" id="PF00144">
    <property type="entry name" value="Beta-lactamase"/>
    <property type="match status" value="1"/>
</dbReference>
<sequence length="390" mass="43640">MIILKTKPKIKTHLTMKYAITLVLTAFLFISCKETPKKTETSVAEIAKTFPNSITSKLDSLVKTMAVNNKCKFTTIIANKDTKYFSGYDGRTNNVVTDFNVLNEISSCTKMFTATSILQLIEQNKLSLNDPITSIIKDENLEQMLLLDGKNYIDSVKVINLLNHSSGLPDYFGDDLDDVVIERYNDPSLTFTSKELLKQAKAVTANKFIPGSKFTYCNTNYILLGMIIEKISGLTYQEYFKKFIIEPLQLKNTYLKSLNPDITRAQGHFKETPTEIPATLAGSAGEIIASLDDMNTFIRQWYAGKLFKNPETINMLLNDHYMVMSGPIKYGLGVVNLMGLSYGHAGQTFGFQSYMAASPNDYSFAFAIDDANVSAWNEAIIFSSILSQLK</sequence>
<dbReference type="SUPFAM" id="SSF56601">
    <property type="entry name" value="beta-lactamase/transpeptidase-like"/>
    <property type="match status" value="1"/>
</dbReference>
<dbReference type="Gene3D" id="3.40.710.10">
    <property type="entry name" value="DD-peptidase/beta-lactamase superfamily"/>
    <property type="match status" value="1"/>
</dbReference>
<dbReference type="InterPro" id="IPR001466">
    <property type="entry name" value="Beta-lactam-related"/>
</dbReference>
<dbReference type="PROSITE" id="PS51257">
    <property type="entry name" value="PROKAR_LIPOPROTEIN"/>
    <property type="match status" value="1"/>
</dbReference>
<dbReference type="InterPro" id="IPR050491">
    <property type="entry name" value="AmpC-like"/>
</dbReference>
<organism evidence="2 3">
    <name type="scientific">Siansivirga zeaxanthinifaciens CC-SAMT-1</name>
    <dbReference type="NCBI Taxonomy" id="1454006"/>
    <lineage>
        <taxon>Bacteria</taxon>
        <taxon>Pseudomonadati</taxon>
        <taxon>Bacteroidota</taxon>
        <taxon>Flavobacteriia</taxon>
        <taxon>Flavobacteriales</taxon>
        <taxon>Flavobacteriaceae</taxon>
        <taxon>Siansivirga</taxon>
    </lineage>
</organism>
<name>A0A0C5WPH5_9FLAO</name>
<dbReference type="STRING" id="1454006.AW14_05905"/>